<dbReference type="Gene3D" id="2.10.109.10">
    <property type="entry name" value="Umud Fragment, subunit A"/>
    <property type="match status" value="1"/>
</dbReference>
<keyword evidence="1" id="KW-0805">Transcription regulation</keyword>
<feature type="domain" description="Peptidase S24/S26A/S26B/S26C" evidence="4">
    <location>
        <begin position="134"/>
        <end position="226"/>
    </location>
</feature>
<dbReference type="CDD" id="cd06462">
    <property type="entry name" value="Peptidase_S24_S26"/>
    <property type="match status" value="1"/>
</dbReference>
<protein>
    <submittedName>
        <fullName evidence="5">S24/S26 family peptidase</fullName>
    </submittedName>
</protein>
<dbReference type="SUPFAM" id="SSF51306">
    <property type="entry name" value="LexA/Signal peptidase"/>
    <property type="match status" value="1"/>
</dbReference>
<evidence type="ECO:0000313" key="6">
    <source>
        <dbReference type="Proteomes" id="UP000731465"/>
    </source>
</evidence>
<dbReference type="EMBL" id="JAGFNY010000050">
    <property type="protein sequence ID" value="MBW7571077.1"/>
    <property type="molecule type" value="Genomic_DNA"/>
</dbReference>
<dbReference type="PANTHER" id="PTHR40661:SF3">
    <property type="entry name" value="FELS-1 PROPHAGE TRANSCRIPTIONAL REGULATOR"/>
    <property type="match status" value="1"/>
</dbReference>
<sequence>MNTNETYVSYKPLNTLLDSLAQSKTEFIKKANITDCEFEDLESCNLGCISARVIMNVASALNINADTLLSVLSNKFDEKQLSHIYSDPDKQFIKIKRYDVLFDDKGSNKISFIEHRYDREILVSGCYCKKMGILNPDKLKCFKISGDFMSPLICNNDYVIVECKEELPIIDGQIYAFADKDHGIMVRRFISPLHGGLILRSDNPSVDDFYLSKDEKNSIFIIGKVIERSGCVLE</sequence>
<dbReference type="InterPro" id="IPR015927">
    <property type="entry name" value="Peptidase_S24_S26A/B/C"/>
</dbReference>
<organism evidence="5 6">
    <name type="scientific">Succinivibrio faecicola</name>
    <dbReference type="NCBI Taxonomy" id="2820300"/>
    <lineage>
        <taxon>Bacteria</taxon>
        <taxon>Pseudomonadati</taxon>
        <taxon>Pseudomonadota</taxon>
        <taxon>Gammaproteobacteria</taxon>
        <taxon>Aeromonadales</taxon>
        <taxon>Succinivibrionaceae</taxon>
        <taxon>Succinivibrio</taxon>
    </lineage>
</organism>
<comment type="caution">
    <text evidence="5">The sequence shown here is derived from an EMBL/GenBank/DDBJ whole genome shotgun (WGS) entry which is preliminary data.</text>
</comment>
<gene>
    <name evidence="5" type="ORF">J5V48_09245</name>
</gene>
<proteinExistence type="predicted"/>
<reference evidence="5 6" key="1">
    <citation type="submission" date="2021-03" db="EMBL/GenBank/DDBJ databases">
        <title>Succinivibrio sp. nov. isolated from feces of cow.</title>
        <authorList>
            <person name="Choi J.-Y."/>
        </authorList>
    </citation>
    <scope>NUCLEOTIDE SEQUENCE [LARGE SCALE GENOMIC DNA]</scope>
    <source>
        <strain evidence="5 6">AGMB01872</strain>
    </source>
</reference>
<dbReference type="Pfam" id="PF00717">
    <property type="entry name" value="Peptidase_S24"/>
    <property type="match status" value="1"/>
</dbReference>
<dbReference type="PANTHER" id="PTHR40661">
    <property type="match status" value="1"/>
</dbReference>
<keyword evidence="6" id="KW-1185">Reference proteome</keyword>
<evidence type="ECO:0000256" key="1">
    <source>
        <dbReference type="ARBA" id="ARBA00023015"/>
    </source>
</evidence>
<accession>A0ABS7DIG0</accession>
<keyword evidence="2" id="KW-0238">DNA-binding</keyword>
<dbReference type="InterPro" id="IPR036286">
    <property type="entry name" value="LexA/Signal_pep-like_sf"/>
</dbReference>
<evidence type="ECO:0000313" key="5">
    <source>
        <dbReference type="EMBL" id="MBW7571077.1"/>
    </source>
</evidence>
<dbReference type="RefSeq" id="WP_219938300.1">
    <property type="nucleotide sequence ID" value="NZ_JAGFNY010000050.1"/>
</dbReference>
<evidence type="ECO:0000259" key="4">
    <source>
        <dbReference type="Pfam" id="PF00717"/>
    </source>
</evidence>
<evidence type="ECO:0000256" key="3">
    <source>
        <dbReference type="ARBA" id="ARBA00023163"/>
    </source>
</evidence>
<evidence type="ECO:0000256" key="2">
    <source>
        <dbReference type="ARBA" id="ARBA00023125"/>
    </source>
</evidence>
<name>A0ABS7DIG0_9GAMM</name>
<dbReference type="Proteomes" id="UP000731465">
    <property type="component" value="Unassembled WGS sequence"/>
</dbReference>
<keyword evidence="3" id="KW-0804">Transcription</keyword>